<proteinExistence type="predicted"/>
<dbReference type="EMBL" id="MPTB01000006">
    <property type="protein sequence ID" value="OMD50885.1"/>
    <property type="molecule type" value="Genomic_DNA"/>
</dbReference>
<name>A0ABX3HMZ7_PAEBO</name>
<protein>
    <recommendedName>
        <fullName evidence="3">Cell shape determination protein CcmA</fullName>
    </recommendedName>
</protein>
<comment type="caution">
    <text evidence="1">The sequence shown here is derived from an EMBL/GenBank/DDBJ whole genome shotgun (WGS) entry which is preliminary data.</text>
</comment>
<sequence>MGGCFLDVKVTGEGKFAGDVDCLSFSLTGNSGISGSLRTEKLKLTGEIEVKERLTAGALHGQGEIKCGSLSAERFKLSGDLEVSGDCEAEKLQMTGALRVGRLLNADNLELVLFGPSRSSEVGGGSITIKRSKAGALLKQVQPKEILFTARVIEGDQVDIQNTCAEVVRGENVIIGADCEIGIVEYRGKLEIHKSATVKQQVKVTK</sequence>
<evidence type="ECO:0000313" key="2">
    <source>
        <dbReference type="Proteomes" id="UP000187412"/>
    </source>
</evidence>
<dbReference type="Proteomes" id="UP000187412">
    <property type="component" value="Unassembled WGS sequence"/>
</dbReference>
<accession>A0ABX3HMZ7</accession>
<organism evidence="1 2">
    <name type="scientific">Paenibacillus borealis</name>
    <dbReference type="NCBI Taxonomy" id="160799"/>
    <lineage>
        <taxon>Bacteria</taxon>
        <taxon>Bacillati</taxon>
        <taxon>Bacillota</taxon>
        <taxon>Bacilli</taxon>
        <taxon>Bacillales</taxon>
        <taxon>Paenibacillaceae</taxon>
        <taxon>Paenibacillus</taxon>
    </lineage>
</organism>
<reference evidence="1 2" key="1">
    <citation type="submission" date="2016-10" db="EMBL/GenBank/DDBJ databases">
        <title>Paenibacillus species isolates.</title>
        <authorList>
            <person name="Beno S.M."/>
        </authorList>
    </citation>
    <scope>NUCLEOTIDE SEQUENCE [LARGE SCALE GENOMIC DNA]</scope>
    <source>
        <strain evidence="1 2">FSL H7-0744</strain>
    </source>
</reference>
<gene>
    <name evidence="1" type="ORF">BSK56_06150</name>
</gene>
<evidence type="ECO:0000313" key="1">
    <source>
        <dbReference type="EMBL" id="OMD50885.1"/>
    </source>
</evidence>
<evidence type="ECO:0008006" key="3">
    <source>
        <dbReference type="Google" id="ProtNLM"/>
    </source>
</evidence>
<keyword evidence="2" id="KW-1185">Reference proteome</keyword>